<gene>
    <name evidence="3" type="ORF">EV146_11358</name>
</gene>
<keyword evidence="4" id="KW-1185">Reference proteome</keyword>
<dbReference type="GO" id="GO:0006531">
    <property type="term" value="P:aspartate metabolic process"/>
    <property type="evidence" value="ECO:0007669"/>
    <property type="project" value="TreeGrafter"/>
</dbReference>
<sequence length="450" mass="48836">MLLMREESDYFGVIEIPKDALYGIQTVRTIQNLSFSGRTLSQYPTYIESLGMVKKAAALANQEAGVFDEIIGNAIIHACDSLIQGDHHEQFPIDILHGGGGIGTNMNVNEVIANLANESFGYPRGSYSPVHPAEHVNASQSTSDVCHTAIRLAIMKSFQPLFKALDQLVVVVKAKAGEFQDVTTIARTCLQDGMRVQLGETFRGYSQVIKRRVLALEDAVKKLHSINLGGTVIGSGVGAPKAYRDRVVSKLCGVSGMELSHRENLYDAAQNIDDLARVSSELRILASCLLKLAKDLRLLSSGPEAGFSEIQLPAVQAGSTFFPGKVNPVIPETLIQCCFQVIGCDHVVQTTLEHGELGLNVFEGAAGANILDAMVMLEKALTTFTEKCITGTEANRERCEELANSLIPVVVELKEKIGYTATARLVKEKGKEEIKNMIQNGGNERDTSNE</sequence>
<dbReference type="InterPro" id="IPR024083">
    <property type="entry name" value="Fumarase/histidase_N"/>
</dbReference>
<feature type="domain" description="Fumarate lyase N-terminal" evidence="2">
    <location>
        <begin position="14"/>
        <end position="343"/>
    </location>
</feature>
<dbReference type="Gene3D" id="1.10.275.10">
    <property type="entry name" value="Fumarase/aspartase (N-terminal domain)"/>
    <property type="match status" value="1"/>
</dbReference>
<reference evidence="3 4" key="1">
    <citation type="journal article" date="2015" name="Stand. Genomic Sci.">
        <title>Genomic Encyclopedia of Bacterial and Archaeal Type Strains, Phase III: the genomes of soil and plant-associated and newly described type strains.</title>
        <authorList>
            <person name="Whitman W.B."/>
            <person name="Woyke T."/>
            <person name="Klenk H.P."/>
            <person name="Zhou Y."/>
            <person name="Lilburn T.G."/>
            <person name="Beck B.J."/>
            <person name="De Vos P."/>
            <person name="Vandamme P."/>
            <person name="Eisen J.A."/>
            <person name="Garrity G."/>
            <person name="Hugenholtz P."/>
            <person name="Kyrpides N.C."/>
        </authorList>
    </citation>
    <scope>NUCLEOTIDE SEQUENCE [LARGE SCALE GENOMIC DNA]</scope>
    <source>
        <strain evidence="3 4">CV53</strain>
    </source>
</reference>
<evidence type="ECO:0000313" key="3">
    <source>
        <dbReference type="EMBL" id="TCN21134.1"/>
    </source>
</evidence>
<dbReference type="GO" id="GO:0005829">
    <property type="term" value="C:cytosol"/>
    <property type="evidence" value="ECO:0007669"/>
    <property type="project" value="TreeGrafter"/>
</dbReference>
<dbReference type="PANTHER" id="PTHR42696">
    <property type="entry name" value="ASPARTATE AMMONIA-LYASE"/>
    <property type="match status" value="1"/>
</dbReference>
<dbReference type="EMBL" id="SLVV01000013">
    <property type="protein sequence ID" value="TCN21134.1"/>
    <property type="molecule type" value="Genomic_DNA"/>
</dbReference>
<evidence type="ECO:0000259" key="2">
    <source>
        <dbReference type="Pfam" id="PF00206"/>
    </source>
</evidence>
<dbReference type="InterPro" id="IPR000362">
    <property type="entry name" value="Fumarate_lyase_fam"/>
</dbReference>
<comment type="caution">
    <text evidence="3">The sequence shown here is derived from an EMBL/GenBank/DDBJ whole genome shotgun (WGS) entry which is preliminary data.</text>
</comment>
<dbReference type="GO" id="GO:0008797">
    <property type="term" value="F:aspartate ammonia-lyase activity"/>
    <property type="evidence" value="ECO:0007669"/>
    <property type="project" value="TreeGrafter"/>
</dbReference>
<dbReference type="PANTHER" id="PTHR42696:SF2">
    <property type="entry name" value="ASPARTATE AMMONIA-LYASE"/>
    <property type="match status" value="1"/>
</dbReference>
<dbReference type="SUPFAM" id="SSF48557">
    <property type="entry name" value="L-aspartase-like"/>
    <property type="match status" value="1"/>
</dbReference>
<dbReference type="InterPro" id="IPR022761">
    <property type="entry name" value="Fumarate_lyase_N"/>
</dbReference>
<dbReference type="RefSeq" id="WP_132010792.1">
    <property type="nucleotide sequence ID" value="NZ_JABUHM010000010.1"/>
</dbReference>
<evidence type="ECO:0000256" key="1">
    <source>
        <dbReference type="ARBA" id="ARBA00023239"/>
    </source>
</evidence>
<dbReference type="InterPro" id="IPR008948">
    <property type="entry name" value="L-Aspartase-like"/>
</dbReference>
<organism evidence="3 4">
    <name type="scientific">Mesobacillus foraminis</name>
    <dbReference type="NCBI Taxonomy" id="279826"/>
    <lineage>
        <taxon>Bacteria</taxon>
        <taxon>Bacillati</taxon>
        <taxon>Bacillota</taxon>
        <taxon>Bacilli</taxon>
        <taxon>Bacillales</taxon>
        <taxon>Bacillaceae</taxon>
        <taxon>Mesobacillus</taxon>
    </lineage>
</organism>
<dbReference type="InterPro" id="IPR051546">
    <property type="entry name" value="Aspartate_Ammonia-Lyase"/>
</dbReference>
<protein>
    <submittedName>
        <fullName evidence="3">Aspartate ammonia-lyase</fullName>
    </submittedName>
</protein>
<keyword evidence="1 3" id="KW-0456">Lyase</keyword>
<dbReference type="FunFam" id="1.10.275.10:FF:000001">
    <property type="entry name" value="Fumarate hydratase, mitochondrial"/>
    <property type="match status" value="1"/>
</dbReference>
<dbReference type="AlphaFoldDB" id="A0A4R2B6T2"/>
<dbReference type="Pfam" id="PF00206">
    <property type="entry name" value="Lyase_1"/>
    <property type="match status" value="1"/>
</dbReference>
<name>A0A4R2B6T2_9BACI</name>
<dbReference type="PRINTS" id="PR00149">
    <property type="entry name" value="FUMRATELYASE"/>
</dbReference>
<proteinExistence type="predicted"/>
<dbReference type="Proteomes" id="UP000295689">
    <property type="component" value="Unassembled WGS sequence"/>
</dbReference>
<accession>A0A4R2B6T2</accession>
<dbReference type="Gene3D" id="1.20.200.10">
    <property type="entry name" value="Fumarase/aspartase (Central domain)"/>
    <property type="match status" value="1"/>
</dbReference>
<evidence type="ECO:0000313" key="4">
    <source>
        <dbReference type="Proteomes" id="UP000295689"/>
    </source>
</evidence>